<organism evidence="1">
    <name type="scientific">marine metagenome</name>
    <dbReference type="NCBI Taxonomy" id="408172"/>
    <lineage>
        <taxon>unclassified sequences</taxon>
        <taxon>metagenomes</taxon>
        <taxon>ecological metagenomes</taxon>
    </lineage>
</organism>
<proteinExistence type="predicted"/>
<dbReference type="AlphaFoldDB" id="A0A383AA47"/>
<protein>
    <submittedName>
        <fullName evidence="1">Uncharacterized protein</fullName>
    </submittedName>
</protein>
<name>A0A383AA47_9ZZZZ</name>
<gene>
    <name evidence="1" type="ORF">METZ01_LOCUS457347</name>
</gene>
<dbReference type="EMBL" id="UINC01190363">
    <property type="protein sequence ID" value="SVE04493.1"/>
    <property type="molecule type" value="Genomic_DNA"/>
</dbReference>
<reference evidence="1" key="1">
    <citation type="submission" date="2018-05" db="EMBL/GenBank/DDBJ databases">
        <authorList>
            <person name="Lanie J.A."/>
            <person name="Ng W.-L."/>
            <person name="Kazmierczak K.M."/>
            <person name="Andrzejewski T.M."/>
            <person name="Davidsen T.M."/>
            <person name="Wayne K.J."/>
            <person name="Tettelin H."/>
            <person name="Glass J.I."/>
            <person name="Rusch D."/>
            <person name="Podicherti R."/>
            <person name="Tsui H.-C.T."/>
            <person name="Winkler M.E."/>
        </authorList>
    </citation>
    <scope>NUCLEOTIDE SEQUENCE</scope>
</reference>
<sequence length="226" mass="25520">MRTRAQSIIVLITFQVVISLTITVAAEDPEEGENFIWADIGEKNESLLLTQSEQGDGKTKPIIKGNIDCRENPWPYNGPGHNHMYFKIDDSFLVGGKHKSWIIMEYFDSNKAQEIDCQYDSNGAGPVGGAFRGAHDGAFPVLKPGGTDKWRVHIWYIKDGRFENRANGSDFRFSSHGKGPIWINRVWFSLVEPPDDFDPEGIFGIAKPVEWHKKLAIAWGQLKFKP</sequence>
<accession>A0A383AA47</accession>
<evidence type="ECO:0000313" key="1">
    <source>
        <dbReference type="EMBL" id="SVE04493.1"/>
    </source>
</evidence>